<gene>
    <name evidence="7" type="primary">abcB2</name>
    <name evidence="7" type="ORF">SPIL2461_LOCUS14988</name>
</gene>
<feature type="transmembrane region" description="Helical" evidence="5">
    <location>
        <begin position="29"/>
        <end position="53"/>
    </location>
</feature>
<dbReference type="OrthoDB" id="6500128at2759"/>
<reference evidence="7" key="1">
    <citation type="submission" date="2021-02" db="EMBL/GenBank/DDBJ databases">
        <authorList>
            <person name="Dougan E. K."/>
            <person name="Rhodes N."/>
            <person name="Thang M."/>
            <person name="Chan C."/>
        </authorList>
    </citation>
    <scope>NUCLEOTIDE SEQUENCE</scope>
</reference>
<evidence type="ECO:0000256" key="3">
    <source>
        <dbReference type="ARBA" id="ARBA00022989"/>
    </source>
</evidence>
<evidence type="ECO:0000313" key="7">
    <source>
        <dbReference type="EMBL" id="CAE7560573.1"/>
    </source>
</evidence>
<feature type="transmembrane region" description="Helical" evidence="5">
    <location>
        <begin position="140"/>
        <end position="161"/>
    </location>
</feature>
<evidence type="ECO:0000259" key="6">
    <source>
        <dbReference type="PROSITE" id="PS50929"/>
    </source>
</evidence>
<protein>
    <submittedName>
        <fullName evidence="7">AbcB2 protein</fullName>
    </submittedName>
</protein>
<dbReference type="AlphaFoldDB" id="A0A812U8V4"/>
<feature type="domain" description="ABC transmembrane type-1" evidence="6">
    <location>
        <begin position="1"/>
        <end position="204"/>
    </location>
</feature>
<comment type="caution">
    <text evidence="7">The sequence shown here is derived from an EMBL/GenBank/DDBJ whole genome shotgun (WGS) entry which is preliminary data.</text>
</comment>
<keyword evidence="3 5" id="KW-1133">Transmembrane helix</keyword>
<evidence type="ECO:0000256" key="1">
    <source>
        <dbReference type="ARBA" id="ARBA00004141"/>
    </source>
</evidence>
<dbReference type="PANTHER" id="PTHR43394">
    <property type="entry name" value="ATP-DEPENDENT PERMEASE MDL1, MITOCHONDRIAL"/>
    <property type="match status" value="1"/>
</dbReference>
<name>A0A812U8V4_SYMPI</name>
<feature type="non-terminal residue" evidence="7">
    <location>
        <position position="1"/>
    </location>
</feature>
<feature type="non-terminal residue" evidence="7">
    <location>
        <position position="215"/>
    </location>
</feature>
<dbReference type="PROSITE" id="PS50929">
    <property type="entry name" value="ABC_TM1F"/>
    <property type="match status" value="1"/>
</dbReference>
<dbReference type="InterPro" id="IPR011527">
    <property type="entry name" value="ABC1_TM_dom"/>
</dbReference>
<evidence type="ECO:0000256" key="5">
    <source>
        <dbReference type="SAM" id="Phobius"/>
    </source>
</evidence>
<proteinExistence type="predicted"/>
<evidence type="ECO:0000256" key="2">
    <source>
        <dbReference type="ARBA" id="ARBA00022692"/>
    </source>
</evidence>
<dbReference type="InterPro" id="IPR039421">
    <property type="entry name" value="Type_1_exporter"/>
</dbReference>
<evidence type="ECO:0000256" key="4">
    <source>
        <dbReference type="ARBA" id="ARBA00023136"/>
    </source>
</evidence>
<sequence>LSLDITWFDESDSAGLSSKLQSDVETVHFFMSAGLGYLISSMGQFVSGVAVAMIHGPKLTLSVCAFLPVLFCAGQSMGKQMEENMTVQQRDFAKAAGVAEESLLGIRTVAAFGGEQREQARFAAQLTEARDGGVRAGVRIGLAWASLNFVFALLYAVTLYVGGHGLLAGSSEKEGGDVVTVLISLITGMGGVNSFSGYLPILAKARASAAAMKPG</sequence>
<dbReference type="GO" id="GO:0005524">
    <property type="term" value="F:ATP binding"/>
    <property type="evidence" value="ECO:0007669"/>
    <property type="project" value="InterPro"/>
</dbReference>
<comment type="subcellular location">
    <subcellularLocation>
        <location evidence="1">Membrane</location>
        <topology evidence="1">Multi-pass membrane protein</topology>
    </subcellularLocation>
</comment>
<accession>A0A812U8V4</accession>
<keyword evidence="8" id="KW-1185">Reference proteome</keyword>
<dbReference type="GO" id="GO:0140359">
    <property type="term" value="F:ABC-type transporter activity"/>
    <property type="evidence" value="ECO:0007669"/>
    <property type="project" value="InterPro"/>
</dbReference>
<dbReference type="EMBL" id="CAJNIZ010035563">
    <property type="protein sequence ID" value="CAE7560573.1"/>
    <property type="molecule type" value="Genomic_DNA"/>
</dbReference>
<keyword evidence="2 5" id="KW-0812">Transmembrane</keyword>
<dbReference type="InterPro" id="IPR036640">
    <property type="entry name" value="ABC1_TM_sf"/>
</dbReference>
<dbReference type="Proteomes" id="UP000649617">
    <property type="component" value="Unassembled WGS sequence"/>
</dbReference>
<feature type="transmembrane region" description="Helical" evidence="5">
    <location>
        <begin position="181"/>
        <end position="203"/>
    </location>
</feature>
<keyword evidence="4 5" id="KW-0472">Membrane</keyword>
<organism evidence="7 8">
    <name type="scientific">Symbiodinium pilosum</name>
    <name type="common">Dinoflagellate</name>
    <dbReference type="NCBI Taxonomy" id="2952"/>
    <lineage>
        <taxon>Eukaryota</taxon>
        <taxon>Sar</taxon>
        <taxon>Alveolata</taxon>
        <taxon>Dinophyceae</taxon>
        <taxon>Suessiales</taxon>
        <taxon>Symbiodiniaceae</taxon>
        <taxon>Symbiodinium</taxon>
    </lineage>
</organism>
<evidence type="ECO:0000313" key="8">
    <source>
        <dbReference type="Proteomes" id="UP000649617"/>
    </source>
</evidence>
<dbReference type="Pfam" id="PF00664">
    <property type="entry name" value="ABC_membrane"/>
    <property type="match status" value="1"/>
</dbReference>
<dbReference type="GO" id="GO:0016020">
    <property type="term" value="C:membrane"/>
    <property type="evidence" value="ECO:0007669"/>
    <property type="project" value="UniProtKB-SubCell"/>
</dbReference>
<dbReference type="Gene3D" id="1.20.1560.10">
    <property type="entry name" value="ABC transporter type 1, transmembrane domain"/>
    <property type="match status" value="1"/>
</dbReference>
<dbReference type="SUPFAM" id="SSF90123">
    <property type="entry name" value="ABC transporter transmembrane region"/>
    <property type="match status" value="1"/>
</dbReference>